<organism evidence="2 3">
    <name type="scientific">Diatrype stigma</name>
    <dbReference type="NCBI Taxonomy" id="117547"/>
    <lineage>
        <taxon>Eukaryota</taxon>
        <taxon>Fungi</taxon>
        <taxon>Dikarya</taxon>
        <taxon>Ascomycota</taxon>
        <taxon>Pezizomycotina</taxon>
        <taxon>Sordariomycetes</taxon>
        <taxon>Xylariomycetidae</taxon>
        <taxon>Xylariales</taxon>
        <taxon>Diatrypaceae</taxon>
        <taxon>Diatrype</taxon>
    </lineage>
</organism>
<accession>A0AAN9UVV9</accession>
<gene>
    <name evidence="2" type="ORF">SLS62_003739</name>
</gene>
<dbReference type="AlphaFoldDB" id="A0AAN9UVV9"/>
<feature type="region of interest" description="Disordered" evidence="1">
    <location>
        <begin position="1"/>
        <end position="21"/>
    </location>
</feature>
<name>A0AAN9UVV9_9PEZI</name>
<evidence type="ECO:0000313" key="3">
    <source>
        <dbReference type="Proteomes" id="UP001320420"/>
    </source>
</evidence>
<proteinExistence type="predicted"/>
<keyword evidence="3" id="KW-1185">Reference proteome</keyword>
<comment type="caution">
    <text evidence="2">The sequence shown here is derived from an EMBL/GenBank/DDBJ whole genome shotgun (WGS) entry which is preliminary data.</text>
</comment>
<dbReference type="EMBL" id="JAKJXP020000022">
    <property type="protein sequence ID" value="KAK7754162.1"/>
    <property type="molecule type" value="Genomic_DNA"/>
</dbReference>
<evidence type="ECO:0000313" key="2">
    <source>
        <dbReference type="EMBL" id="KAK7754162.1"/>
    </source>
</evidence>
<dbReference type="Proteomes" id="UP001320420">
    <property type="component" value="Unassembled WGS sequence"/>
</dbReference>
<reference evidence="2 3" key="1">
    <citation type="submission" date="2024-02" db="EMBL/GenBank/DDBJ databases">
        <title>De novo assembly and annotation of 12 fungi associated with fruit tree decline syndrome in Ontario, Canada.</title>
        <authorList>
            <person name="Sulman M."/>
            <person name="Ellouze W."/>
            <person name="Ilyukhin E."/>
        </authorList>
    </citation>
    <scope>NUCLEOTIDE SEQUENCE [LARGE SCALE GENOMIC DNA]</scope>
    <source>
        <strain evidence="2 3">M11/M66-122</strain>
    </source>
</reference>
<evidence type="ECO:0000256" key="1">
    <source>
        <dbReference type="SAM" id="MobiDB-lite"/>
    </source>
</evidence>
<sequence length="143" mass="15097">MCGRPAVRGPRRTSGTPSGGCTRTCGLGPSAAAALERMVVKGTGRAPLFGDGGVTMVTFSNWTKARLFETDFSAAVVAKKDRGGGGSSSKVGRPSYTRTAPFMDDGLALQGVTSIIGKDDDGNYWLQPMLEKGVWDRIGYERC</sequence>
<protein>
    <submittedName>
        <fullName evidence="2">Uncharacterized protein</fullName>
    </submittedName>
</protein>